<keyword evidence="2" id="KW-1185">Reference proteome</keyword>
<dbReference type="PATRIC" id="fig|457404.5.peg.931"/>
<evidence type="ECO:0000313" key="1">
    <source>
        <dbReference type="EMBL" id="EHO84497.1"/>
    </source>
</evidence>
<evidence type="ECO:0000313" key="2">
    <source>
        <dbReference type="Proteomes" id="UP000003233"/>
    </source>
</evidence>
<proteinExistence type="predicted"/>
<organism evidence="1 2">
    <name type="scientific">Fusobacterium ulcerans 12-1B</name>
    <dbReference type="NCBI Taxonomy" id="457404"/>
    <lineage>
        <taxon>Bacteria</taxon>
        <taxon>Fusobacteriati</taxon>
        <taxon>Fusobacteriota</taxon>
        <taxon>Fusobacteriia</taxon>
        <taxon>Fusobacteriales</taxon>
        <taxon>Fusobacteriaceae</taxon>
        <taxon>Fusobacterium</taxon>
    </lineage>
</organism>
<comment type="caution">
    <text evidence="1">The sequence shown here is derived from an EMBL/GenBank/DDBJ whole genome shotgun (WGS) entry which is preliminary data.</text>
</comment>
<name>H1PPH3_9FUSO</name>
<dbReference type="RefSeq" id="WP_008695631.1">
    <property type="nucleotide sequence ID" value="NZ_KE161007.1"/>
</dbReference>
<dbReference type="Proteomes" id="UP000003233">
    <property type="component" value="Unassembled WGS sequence"/>
</dbReference>
<reference evidence="1 2" key="1">
    <citation type="submission" date="2012-07" db="EMBL/GenBank/DDBJ databases">
        <title>The Genome Sequence of Fusobacterium ulcerans 12_1B.</title>
        <authorList>
            <consortium name="The Broad Institute Genome Sequencing Platform"/>
            <person name="Earl A."/>
            <person name="Ward D."/>
            <person name="Feldgarden M."/>
            <person name="Gevers D."/>
            <person name="Strauss J."/>
            <person name="Ambrose C.E."/>
            <person name="Allen-Vercoe E."/>
            <person name="Walker B."/>
            <person name="Young S.K."/>
            <person name="Zeng Q."/>
            <person name="Gargeya S."/>
            <person name="Fitzgerald M."/>
            <person name="Haas B."/>
            <person name="Abouelleil A."/>
            <person name="Alvarado L."/>
            <person name="Arachchi H.M."/>
            <person name="Berlin A.M."/>
            <person name="Chapman S.B."/>
            <person name="Goldberg J."/>
            <person name="Griggs A."/>
            <person name="Gujja S."/>
            <person name="Hansen M."/>
            <person name="Howarth C."/>
            <person name="Imamovic A."/>
            <person name="Larimer J."/>
            <person name="McCowen C."/>
            <person name="Montmayeur A."/>
            <person name="Murphy C."/>
            <person name="Neiman D."/>
            <person name="Pearson M."/>
            <person name="Priest M."/>
            <person name="Roberts A."/>
            <person name="Saif S."/>
            <person name="Shea T."/>
            <person name="Sisk P."/>
            <person name="Sykes S."/>
            <person name="Wortman J."/>
            <person name="Nusbaum C."/>
            <person name="Birren B."/>
        </authorList>
    </citation>
    <scope>NUCLEOTIDE SEQUENCE [LARGE SCALE GENOMIC DNA]</scope>
    <source>
        <strain evidence="1 2">12_1B</strain>
    </source>
</reference>
<dbReference type="HOGENOM" id="CLU_3007757_0_0_0"/>
<accession>H1PPH3</accession>
<dbReference type="AlphaFoldDB" id="H1PPH3"/>
<dbReference type="EMBL" id="AGWJ02000004">
    <property type="protein sequence ID" value="EHO84497.1"/>
    <property type="molecule type" value="Genomic_DNA"/>
</dbReference>
<protein>
    <submittedName>
        <fullName evidence="1">Uncharacterized protein</fullName>
    </submittedName>
</protein>
<gene>
    <name evidence="1" type="ORF">HMPREF0402_00316</name>
</gene>
<sequence>MKKVKERVRKISNIWFYSIPFRDTYAVGSGKNLTAAYNDSLLKIKEMKEGGKNGTN</sequence>
<dbReference type="BioCyc" id="FSP457404-HMP:GTSQ-317-MONOMER"/>